<dbReference type="EMBL" id="PGTB01000154">
    <property type="protein sequence ID" value="PJE34650.1"/>
    <property type="molecule type" value="Genomic_DNA"/>
</dbReference>
<dbReference type="Proteomes" id="UP000231553">
    <property type="component" value="Unassembled WGS sequence"/>
</dbReference>
<evidence type="ECO:0000256" key="1">
    <source>
        <dbReference type="SAM" id="SignalP"/>
    </source>
</evidence>
<dbReference type="InterPro" id="IPR011658">
    <property type="entry name" value="PA14_dom"/>
</dbReference>
<reference evidence="3 4" key="1">
    <citation type="journal article" date="2018" name="Int. J. Syst. Evol. Microbiol.">
        <title>Pseudooceanicola lipolyticus sp. nov., a marine alphaproteobacterium, reclassification of Oceanicola flagellatus as Pseudooceanicola flagellatus comb. nov. and emended description of the genus Pseudooceanicola.</title>
        <authorList>
            <person name="Huang M.-M."/>
            <person name="Guo L.-L."/>
            <person name="Wu Y.-H."/>
            <person name="Lai Q.-L."/>
            <person name="Shao Z.-Z."/>
            <person name="Wang C.-S."/>
            <person name="Wu M."/>
            <person name="Xu X.-W."/>
        </authorList>
    </citation>
    <scope>NUCLEOTIDE SEQUENCE [LARGE SCALE GENOMIC DNA]</scope>
    <source>
        <strain evidence="3 4">157</strain>
    </source>
</reference>
<dbReference type="SMART" id="SM00758">
    <property type="entry name" value="PA14"/>
    <property type="match status" value="1"/>
</dbReference>
<name>A0A2M8IVT7_9RHOB</name>
<dbReference type="RefSeq" id="WP_100164377.1">
    <property type="nucleotide sequence ID" value="NZ_PGTB01000154.1"/>
</dbReference>
<evidence type="ECO:0000259" key="2">
    <source>
        <dbReference type="PROSITE" id="PS51820"/>
    </source>
</evidence>
<dbReference type="InterPro" id="IPR037524">
    <property type="entry name" value="PA14/GLEYA"/>
</dbReference>
<dbReference type="OrthoDB" id="7722285at2"/>
<sequence length="191" mass="20746">MKIRMFCAALAAVLWGQVVLAEPLRITPADPQPGTLKSGLSVRYAYPDADIRTLAEAQSGLSASAKAGPPLTGLDYRDTVEGDPTLTAERALNVAARIRGFVRFDAPGVYEIEFLTNDGIDARIGGQQVGFFDGRQACDTTRIVEVEAPEAGWYPVDILYFQRLGTACLHMRWGPLGGKRTWTPDAAFGRE</sequence>
<keyword evidence="4" id="KW-1185">Reference proteome</keyword>
<feature type="domain" description="PA14" evidence="2">
    <location>
        <begin position="56"/>
        <end position="187"/>
    </location>
</feature>
<organism evidence="3 4">
    <name type="scientific">Pseudooceanicola lipolyticus</name>
    <dbReference type="NCBI Taxonomy" id="2029104"/>
    <lineage>
        <taxon>Bacteria</taxon>
        <taxon>Pseudomonadati</taxon>
        <taxon>Pseudomonadota</taxon>
        <taxon>Alphaproteobacteria</taxon>
        <taxon>Rhodobacterales</taxon>
        <taxon>Paracoccaceae</taxon>
        <taxon>Pseudooceanicola</taxon>
    </lineage>
</organism>
<evidence type="ECO:0000313" key="4">
    <source>
        <dbReference type="Proteomes" id="UP000231553"/>
    </source>
</evidence>
<dbReference type="PROSITE" id="PS51820">
    <property type="entry name" value="PA14"/>
    <property type="match status" value="1"/>
</dbReference>
<dbReference type="Pfam" id="PF07691">
    <property type="entry name" value="PA14"/>
    <property type="match status" value="1"/>
</dbReference>
<gene>
    <name evidence="3" type="ORF">CVM52_21130</name>
</gene>
<feature type="chain" id="PRO_5014941722" description="PA14 domain-containing protein" evidence="1">
    <location>
        <begin position="22"/>
        <end position="191"/>
    </location>
</feature>
<evidence type="ECO:0000313" key="3">
    <source>
        <dbReference type="EMBL" id="PJE34650.1"/>
    </source>
</evidence>
<dbReference type="AlphaFoldDB" id="A0A2M8IVT7"/>
<protein>
    <recommendedName>
        <fullName evidence="2">PA14 domain-containing protein</fullName>
    </recommendedName>
</protein>
<proteinExistence type="predicted"/>
<keyword evidence="1" id="KW-0732">Signal</keyword>
<accession>A0A2M8IVT7</accession>
<feature type="signal peptide" evidence="1">
    <location>
        <begin position="1"/>
        <end position="21"/>
    </location>
</feature>
<comment type="caution">
    <text evidence="3">The sequence shown here is derived from an EMBL/GenBank/DDBJ whole genome shotgun (WGS) entry which is preliminary data.</text>
</comment>